<keyword evidence="3" id="KW-1185">Reference proteome</keyword>
<evidence type="ECO:0000313" key="2">
    <source>
        <dbReference type="EMBL" id="KAH7161023.1"/>
    </source>
</evidence>
<dbReference type="EMBL" id="JAGMUV010000004">
    <property type="protein sequence ID" value="KAH7161023.1"/>
    <property type="molecule type" value="Genomic_DNA"/>
</dbReference>
<feature type="region of interest" description="Disordered" evidence="1">
    <location>
        <begin position="139"/>
        <end position="160"/>
    </location>
</feature>
<comment type="caution">
    <text evidence="2">The sequence shown here is derived from an EMBL/GenBank/DDBJ whole genome shotgun (WGS) entry which is preliminary data.</text>
</comment>
<evidence type="ECO:0000313" key="3">
    <source>
        <dbReference type="Proteomes" id="UP000738349"/>
    </source>
</evidence>
<dbReference type="Proteomes" id="UP000738349">
    <property type="component" value="Unassembled WGS sequence"/>
</dbReference>
<name>A0A9P9FGD1_9HYPO</name>
<accession>A0A9P9FGD1</accession>
<evidence type="ECO:0000256" key="1">
    <source>
        <dbReference type="SAM" id="MobiDB-lite"/>
    </source>
</evidence>
<protein>
    <submittedName>
        <fullName evidence="2">Uncharacterized protein</fullName>
    </submittedName>
</protein>
<feature type="compositionally biased region" description="Basic and acidic residues" evidence="1">
    <location>
        <begin position="139"/>
        <end position="154"/>
    </location>
</feature>
<sequence length="314" mass="35161">MYDSQMSSRAGIVSPFYEPIESSPPSAGPAKIIVTPPTPIDDHVGITGDDEDTHKEVIQLHNITEEKEVYDYREVLEEKQVYVDDSKEAICHPASMGVNSQHIDEAEEKIHHPEAWLISAEKEVLGQQNCHIQPMESGKVEKEAYDPDEAKSQQHDPNQPYDELQLGAMNSGHLVETTDSEAKTAKTQSSVVQRHFNAMSQAVDKRKKALTTFTTQSNTRLREGYAQIEQNVTDRSVAMEQGANVRWKRLGQGFSERVQRVEKGTSKRFNRLEKGFNDQVNRAEKSVDDRVASLKQNIGSVKGLGSTNTKGQLQ</sequence>
<reference evidence="2" key="1">
    <citation type="journal article" date="2021" name="Nat. Commun.">
        <title>Genetic determinants of endophytism in the Arabidopsis root mycobiome.</title>
        <authorList>
            <person name="Mesny F."/>
            <person name="Miyauchi S."/>
            <person name="Thiergart T."/>
            <person name="Pickel B."/>
            <person name="Atanasova L."/>
            <person name="Karlsson M."/>
            <person name="Huettel B."/>
            <person name="Barry K.W."/>
            <person name="Haridas S."/>
            <person name="Chen C."/>
            <person name="Bauer D."/>
            <person name="Andreopoulos W."/>
            <person name="Pangilinan J."/>
            <person name="LaButti K."/>
            <person name="Riley R."/>
            <person name="Lipzen A."/>
            <person name="Clum A."/>
            <person name="Drula E."/>
            <person name="Henrissat B."/>
            <person name="Kohler A."/>
            <person name="Grigoriev I.V."/>
            <person name="Martin F.M."/>
            <person name="Hacquard S."/>
        </authorList>
    </citation>
    <scope>NUCLEOTIDE SEQUENCE</scope>
    <source>
        <strain evidence="2">MPI-CAGE-AT-0147</strain>
    </source>
</reference>
<gene>
    <name evidence="2" type="ORF">EDB81DRAFT_783734</name>
</gene>
<proteinExistence type="predicted"/>
<dbReference type="OrthoDB" id="5072283at2759"/>
<organism evidence="2 3">
    <name type="scientific">Dactylonectria macrodidyma</name>
    <dbReference type="NCBI Taxonomy" id="307937"/>
    <lineage>
        <taxon>Eukaryota</taxon>
        <taxon>Fungi</taxon>
        <taxon>Dikarya</taxon>
        <taxon>Ascomycota</taxon>
        <taxon>Pezizomycotina</taxon>
        <taxon>Sordariomycetes</taxon>
        <taxon>Hypocreomycetidae</taxon>
        <taxon>Hypocreales</taxon>
        <taxon>Nectriaceae</taxon>
        <taxon>Dactylonectria</taxon>
    </lineage>
</organism>
<dbReference type="AlphaFoldDB" id="A0A9P9FGD1"/>